<dbReference type="InterPro" id="IPR045851">
    <property type="entry name" value="AMP-bd_C_sf"/>
</dbReference>
<dbReference type="InterPro" id="IPR042099">
    <property type="entry name" value="ANL_N_sf"/>
</dbReference>
<dbReference type="Gene3D" id="3.30.300.30">
    <property type="match status" value="1"/>
</dbReference>
<dbReference type="PANTHER" id="PTHR43201:SF5">
    <property type="entry name" value="MEDIUM-CHAIN ACYL-COA LIGASE ACSF2, MITOCHONDRIAL"/>
    <property type="match status" value="1"/>
</dbReference>
<dbReference type="InterPro" id="IPR025110">
    <property type="entry name" value="AMP-bd_C"/>
</dbReference>
<name>A0A0G2DV96_PHACM</name>
<reference evidence="5 6" key="1">
    <citation type="submission" date="2015-05" db="EMBL/GenBank/DDBJ databases">
        <title>Distinctive expansion of gene families associated with plant cell wall degradation and secondary metabolism in the genomes of grapevine trunk pathogens.</title>
        <authorList>
            <person name="Lawrence D.P."/>
            <person name="Travadon R."/>
            <person name="Rolshausen P.E."/>
            <person name="Baumgartner K."/>
        </authorList>
    </citation>
    <scope>NUCLEOTIDE SEQUENCE [LARGE SCALE GENOMIC DNA]</scope>
    <source>
        <strain evidence="5">UCRPC4</strain>
    </source>
</reference>
<sequence>MLKKGFTVGIPEMDLEKEQLAQVSGPTKPPILQQTIGSKFAEIVKQFPQNIAVKAGSDEQLTYEALDQQSNSLALSLRNDLGINAGDRVAISLGNNIPYLVTIYACVKIGAISVPFNPAYTSDQTIAGLNHITAACFVTSSHITLPYKEPQTTVPLLQRLTNASTTANSQMPVPCLKHVVVVKDASTTLHLERSSISPVYIHDYDSIVCANRGRPLPLQDHLSPEDVINLQFTSGTTSAPKAVCLNHVNILNNAYFCARSLKVSEIFDGHDPCGMIGGSPIAPALRLELNKKMHLSGLVNVYGMTELSPAATMTTEEDTLTKMETSGRPIAHQSIKIVARDDASRTLLSGERGEILVSGMIMKGYWEDQYKTSQAFHVDYDGESDQPIVWMRTGDEGMIDQSGYLKITGRIKDIIIRGGENIYPVEIENILMQHPDIANASVVGIPDDKYGEVIAACVVLRDATKASCHGDSYARDLRSISQGQRNEHNQIDLSISELITPESCRSWVRARLSRHLVPKHIVFVTHLPLGATGKIDKPKVRDMAQLAFQPHTARVKSEFQVQPTKTHVVTDSSTRRFAVVRLLGVLKSMVRTIFVRVGLGL</sequence>
<dbReference type="InterPro" id="IPR020845">
    <property type="entry name" value="AMP-binding_CS"/>
</dbReference>
<proteinExistence type="inferred from homology"/>
<dbReference type="PANTHER" id="PTHR43201">
    <property type="entry name" value="ACYL-COA SYNTHETASE"/>
    <property type="match status" value="1"/>
</dbReference>
<dbReference type="Pfam" id="PF00501">
    <property type="entry name" value="AMP-binding"/>
    <property type="match status" value="2"/>
</dbReference>
<evidence type="ECO:0000259" key="4">
    <source>
        <dbReference type="Pfam" id="PF13193"/>
    </source>
</evidence>
<protein>
    <submittedName>
        <fullName evidence="5">Putative long-chain-fatty-acidligase</fullName>
    </submittedName>
</protein>
<feature type="domain" description="AMP-binding enzyme C-terminal" evidence="4">
    <location>
        <begin position="426"/>
        <end position="534"/>
    </location>
</feature>
<evidence type="ECO:0000313" key="5">
    <source>
        <dbReference type="EMBL" id="KKY14579.1"/>
    </source>
</evidence>
<comment type="caution">
    <text evidence="5">The sequence shown here is derived from an EMBL/GenBank/DDBJ whole genome shotgun (WGS) entry which is preliminary data.</text>
</comment>
<feature type="domain" description="AMP-dependent synthetase/ligase" evidence="3">
    <location>
        <begin position="41"/>
        <end position="258"/>
    </location>
</feature>
<keyword evidence="2 5" id="KW-0436">Ligase</keyword>
<dbReference type="Pfam" id="PF13193">
    <property type="entry name" value="AMP-binding_C"/>
    <property type="match status" value="1"/>
</dbReference>
<dbReference type="OrthoDB" id="10253115at2759"/>
<dbReference type="PROSITE" id="PS00455">
    <property type="entry name" value="AMP_BINDING"/>
    <property type="match status" value="1"/>
</dbReference>
<dbReference type="Proteomes" id="UP000053317">
    <property type="component" value="Unassembled WGS sequence"/>
</dbReference>
<evidence type="ECO:0000259" key="3">
    <source>
        <dbReference type="Pfam" id="PF00501"/>
    </source>
</evidence>
<comment type="similarity">
    <text evidence="1">Belongs to the ATP-dependent AMP-binding enzyme family.</text>
</comment>
<keyword evidence="6" id="KW-1185">Reference proteome</keyword>
<dbReference type="GO" id="GO:0031956">
    <property type="term" value="F:medium-chain fatty acid-CoA ligase activity"/>
    <property type="evidence" value="ECO:0007669"/>
    <property type="project" value="TreeGrafter"/>
</dbReference>
<accession>A0A0G2DV96</accession>
<dbReference type="InterPro" id="IPR000873">
    <property type="entry name" value="AMP-dep_synth/lig_dom"/>
</dbReference>
<evidence type="ECO:0000256" key="2">
    <source>
        <dbReference type="ARBA" id="ARBA00022598"/>
    </source>
</evidence>
<organism evidence="5 6">
    <name type="scientific">Phaeomoniella chlamydospora</name>
    <name type="common">Phaeoacremonium chlamydosporum</name>
    <dbReference type="NCBI Taxonomy" id="158046"/>
    <lineage>
        <taxon>Eukaryota</taxon>
        <taxon>Fungi</taxon>
        <taxon>Dikarya</taxon>
        <taxon>Ascomycota</taxon>
        <taxon>Pezizomycotina</taxon>
        <taxon>Eurotiomycetes</taxon>
        <taxon>Chaetothyriomycetidae</taxon>
        <taxon>Phaeomoniellales</taxon>
        <taxon>Phaeomoniellaceae</taxon>
        <taxon>Phaeomoniella</taxon>
    </lineage>
</organism>
<evidence type="ECO:0000313" key="6">
    <source>
        <dbReference type="Proteomes" id="UP000053317"/>
    </source>
</evidence>
<dbReference type="GO" id="GO:0006631">
    <property type="term" value="P:fatty acid metabolic process"/>
    <property type="evidence" value="ECO:0007669"/>
    <property type="project" value="TreeGrafter"/>
</dbReference>
<dbReference type="Gene3D" id="3.40.50.12780">
    <property type="entry name" value="N-terminal domain of ligase-like"/>
    <property type="match status" value="2"/>
</dbReference>
<gene>
    <name evidence="5" type="ORF">UCRPC4_g06708</name>
</gene>
<dbReference type="AlphaFoldDB" id="A0A0G2DV96"/>
<dbReference type="EMBL" id="LCWF01000222">
    <property type="protein sequence ID" value="KKY14579.1"/>
    <property type="molecule type" value="Genomic_DNA"/>
</dbReference>
<evidence type="ECO:0000256" key="1">
    <source>
        <dbReference type="ARBA" id="ARBA00006432"/>
    </source>
</evidence>
<feature type="domain" description="AMP-dependent synthetase/ligase" evidence="3">
    <location>
        <begin position="275"/>
        <end position="366"/>
    </location>
</feature>
<reference evidence="5 6" key="2">
    <citation type="submission" date="2015-05" db="EMBL/GenBank/DDBJ databases">
        <authorList>
            <person name="Morales-Cruz A."/>
            <person name="Amrine K.C."/>
            <person name="Cantu D."/>
        </authorList>
    </citation>
    <scope>NUCLEOTIDE SEQUENCE [LARGE SCALE GENOMIC DNA]</scope>
    <source>
        <strain evidence="5">UCRPC4</strain>
    </source>
</reference>
<dbReference type="SUPFAM" id="SSF56801">
    <property type="entry name" value="Acetyl-CoA synthetase-like"/>
    <property type="match status" value="1"/>
</dbReference>